<gene>
    <name evidence="1" type="ORF">METZ01_LOCUS514868</name>
</gene>
<dbReference type="AlphaFoldDB" id="A0A383EZK5"/>
<reference evidence="1" key="1">
    <citation type="submission" date="2018-05" db="EMBL/GenBank/DDBJ databases">
        <authorList>
            <person name="Lanie J.A."/>
            <person name="Ng W.-L."/>
            <person name="Kazmierczak K.M."/>
            <person name="Andrzejewski T.M."/>
            <person name="Davidsen T.M."/>
            <person name="Wayne K.J."/>
            <person name="Tettelin H."/>
            <person name="Glass J.I."/>
            <person name="Rusch D."/>
            <person name="Podicherti R."/>
            <person name="Tsui H.-C.T."/>
            <person name="Winkler M.E."/>
        </authorList>
    </citation>
    <scope>NUCLEOTIDE SEQUENCE</scope>
</reference>
<organism evidence="1">
    <name type="scientific">marine metagenome</name>
    <dbReference type="NCBI Taxonomy" id="408172"/>
    <lineage>
        <taxon>unclassified sequences</taxon>
        <taxon>metagenomes</taxon>
        <taxon>ecological metagenomes</taxon>
    </lineage>
</organism>
<name>A0A383EZK5_9ZZZZ</name>
<feature type="non-terminal residue" evidence="1">
    <location>
        <position position="1"/>
    </location>
</feature>
<accession>A0A383EZK5</accession>
<proteinExistence type="predicted"/>
<feature type="non-terminal residue" evidence="1">
    <location>
        <position position="161"/>
    </location>
</feature>
<protein>
    <submittedName>
        <fullName evidence="1">Uncharacterized protein</fullName>
    </submittedName>
</protein>
<sequence length="161" mass="18694">MPFDIDGENLEAFHVSEAFETMSCRCSECDWEGVGSDLGLQFQGRQTWASCPHCFYDLATITAFSAEEYENSYVGERCREFVAMCKHEQITDPKTLPSIKGLRLEFTWDIEEPDDGSNDYLVVTCNDQEVLREMAHWSNKDRFDEVNAMLKERYGIRFKEL</sequence>
<dbReference type="EMBL" id="UINC01230053">
    <property type="protein sequence ID" value="SVE62014.1"/>
    <property type="molecule type" value="Genomic_DNA"/>
</dbReference>
<evidence type="ECO:0000313" key="1">
    <source>
        <dbReference type="EMBL" id="SVE62014.1"/>
    </source>
</evidence>